<accession>A0ABD5WIP3</accession>
<organism evidence="2 3">
    <name type="scientific">Halorussus caseinilyticus</name>
    <dbReference type="NCBI Taxonomy" id="3034025"/>
    <lineage>
        <taxon>Archaea</taxon>
        <taxon>Methanobacteriati</taxon>
        <taxon>Methanobacteriota</taxon>
        <taxon>Stenosarchaea group</taxon>
        <taxon>Halobacteria</taxon>
        <taxon>Halobacteriales</taxon>
        <taxon>Haladaptataceae</taxon>
        <taxon>Halorussus</taxon>
    </lineage>
</organism>
<dbReference type="InterPro" id="IPR003749">
    <property type="entry name" value="ThiS/MoaD-like"/>
</dbReference>
<dbReference type="Pfam" id="PF02597">
    <property type="entry name" value="ThiS"/>
    <property type="match status" value="1"/>
</dbReference>
<dbReference type="PANTHER" id="PTHR38031">
    <property type="entry name" value="SULFUR CARRIER PROTEIN SLR0821-RELATED"/>
    <property type="match status" value="1"/>
</dbReference>
<feature type="region of interest" description="Disordered" evidence="1">
    <location>
        <begin position="77"/>
        <end position="97"/>
    </location>
</feature>
<dbReference type="NCBIfam" id="NF041918">
    <property type="entry name" value="SAMP1"/>
    <property type="match status" value="1"/>
</dbReference>
<evidence type="ECO:0000313" key="2">
    <source>
        <dbReference type="EMBL" id="MFC7080392.1"/>
    </source>
</evidence>
<dbReference type="InterPro" id="IPR052045">
    <property type="entry name" value="Sulfur_Carrier/Prot_Modifier"/>
</dbReference>
<gene>
    <name evidence="2" type="ORF">ACFQJ6_09980</name>
</gene>
<dbReference type="GeneID" id="79302973"/>
<proteinExistence type="predicted"/>
<dbReference type="SUPFAM" id="SSF54285">
    <property type="entry name" value="MoaD/ThiS"/>
    <property type="match status" value="1"/>
</dbReference>
<dbReference type="AlphaFoldDB" id="A0ABD5WIP3"/>
<evidence type="ECO:0000313" key="3">
    <source>
        <dbReference type="Proteomes" id="UP001596407"/>
    </source>
</evidence>
<dbReference type="InterPro" id="IPR054834">
    <property type="entry name" value="SAMP1_3"/>
</dbReference>
<name>A0ABD5WIP3_9EURY</name>
<dbReference type="Proteomes" id="UP001596407">
    <property type="component" value="Unassembled WGS sequence"/>
</dbReference>
<dbReference type="InterPro" id="IPR012675">
    <property type="entry name" value="Beta-grasp_dom_sf"/>
</dbReference>
<dbReference type="Gene3D" id="3.10.20.30">
    <property type="match status" value="1"/>
</dbReference>
<dbReference type="InterPro" id="IPR010038">
    <property type="entry name" value="MoaD_arc-typ"/>
</dbReference>
<reference evidence="2 3" key="1">
    <citation type="journal article" date="2019" name="Int. J. Syst. Evol. Microbiol.">
        <title>The Global Catalogue of Microorganisms (GCM) 10K type strain sequencing project: providing services to taxonomists for standard genome sequencing and annotation.</title>
        <authorList>
            <consortium name="The Broad Institute Genomics Platform"/>
            <consortium name="The Broad Institute Genome Sequencing Center for Infectious Disease"/>
            <person name="Wu L."/>
            <person name="Ma J."/>
        </authorList>
    </citation>
    <scope>NUCLEOTIDE SEQUENCE [LARGE SCALE GENOMIC DNA]</scope>
    <source>
        <strain evidence="2 3">DT72</strain>
    </source>
</reference>
<dbReference type="NCBIfam" id="TIGR01687">
    <property type="entry name" value="moaD_arch"/>
    <property type="match status" value="1"/>
</dbReference>
<dbReference type="PANTHER" id="PTHR38031:SF1">
    <property type="entry name" value="SULFUR CARRIER PROTEIN CYSO"/>
    <property type="match status" value="1"/>
</dbReference>
<sequence length="97" mass="10424">MTTPSETLTVELTFYATFREAVGRKSLTRELPASATLGDALADAAEEYPDLDGEILDESGELRHGVRALKNGRESADADTRLEDGDEVSFVTPIHGG</sequence>
<dbReference type="EMBL" id="JBHSZH010000005">
    <property type="protein sequence ID" value="MFC7080392.1"/>
    <property type="molecule type" value="Genomic_DNA"/>
</dbReference>
<comment type="caution">
    <text evidence="2">The sequence shown here is derived from an EMBL/GenBank/DDBJ whole genome shotgun (WGS) entry which is preliminary data.</text>
</comment>
<protein>
    <submittedName>
        <fullName evidence="2">Ubiquitin-like small modifier protein 1</fullName>
    </submittedName>
</protein>
<dbReference type="CDD" id="cd17040">
    <property type="entry name" value="Ubl_MoaD_like"/>
    <property type="match status" value="1"/>
</dbReference>
<evidence type="ECO:0000256" key="1">
    <source>
        <dbReference type="SAM" id="MobiDB-lite"/>
    </source>
</evidence>
<dbReference type="InterPro" id="IPR016155">
    <property type="entry name" value="Mopterin_synth/thiamin_S_b"/>
</dbReference>
<keyword evidence="3" id="KW-1185">Reference proteome</keyword>
<dbReference type="RefSeq" id="WP_276281753.1">
    <property type="nucleotide sequence ID" value="NZ_CP119809.1"/>
</dbReference>